<dbReference type="SUPFAM" id="SSF55729">
    <property type="entry name" value="Acyl-CoA N-acyltransferases (Nat)"/>
    <property type="match status" value="1"/>
</dbReference>
<dbReference type="Gene3D" id="3.40.630.30">
    <property type="match status" value="1"/>
</dbReference>
<keyword evidence="1" id="KW-0808">Transferase</keyword>
<dbReference type="PANTHER" id="PTHR13947:SF37">
    <property type="entry name" value="LD18367P"/>
    <property type="match status" value="1"/>
</dbReference>
<dbReference type="InterPro" id="IPR016181">
    <property type="entry name" value="Acyl_CoA_acyltransferase"/>
</dbReference>
<accession>A0ABU5IR70</accession>
<dbReference type="Proteomes" id="UP001293718">
    <property type="component" value="Unassembled WGS sequence"/>
</dbReference>
<dbReference type="InterPro" id="IPR000182">
    <property type="entry name" value="GNAT_dom"/>
</dbReference>
<sequence>MNDFSLREFCFQDAARINALALEAFQQYEGAYQDWPLFQSKIANMAALAQTGEIVLAELDGRILGAVAYVGPGATKADFFKPHWPIMRMLVVAPGARGRGIGRALARACLQRAERDGATEFALHTSKIMDVALPMYERMGFQWVSRTPDIHGVEYGVYVKKIQKSAGI</sequence>
<gene>
    <name evidence="3" type="ORF">SM757_32950</name>
</gene>
<dbReference type="RefSeq" id="WP_322468569.1">
    <property type="nucleotide sequence ID" value="NZ_JAXOJX010000112.1"/>
</dbReference>
<evidence type="ECO:0000313" key="3">
    <source>
        <dbReference type="EMBL" id="MDZ5461395.1"/>
    </source>
</evidence>
<dbReference type="InterPro" id="IPR050769">
    <property type="entry name" value="NAT_camello-type"/>
</dbReference>
<feature type="domain" description="N-acetyltransferase" evidence="2">
    <location>
        <begin position="4"/>
        <end position="160"/>
    </location>
</feature>
<reference evidence="3 4" key="1">
    <citation type="submission" date="2023-11" db="EMBL/GenBank/DDBJ databases">
        <title>Draft genome of Azohydromonas lata strain H1 (DSM1123), a polyhydroxyalkanoate producer.</title>
        <authorList>
            <person name="Traversa D."/>
            <person name="D'Addabbo P."/>
            <person name="Pazzani C."/>
            <person name="Manzari C."/>
            <person name="Chiara M."/>
            <person name="Scrascia M."/>
        </authorList>
    </citation>
    <scope>NUCLEOTIDE SEQUENCE [LARGE SCALE GENOMIC DNA]</scope>
    <source>
        <strain evidence="3 4">H1</strain>
    </source>
</reference>
<dbReference type="Pfam" id="PF00583">
    <property type="entry name" value="Acetyltransf_1"/>
    <property type="match status" value="1"/>
</dbReference>
<organism evidence="3 4">
    <name type="scientific">Azohydromonas lata</name>
    <dbReference type="NCBI Taxonomy" id="45677"/>
    <lineage>
        <taxon>Bacteria</taxon>
        <taxon>Pseudomonadati</taxon>
        <taxon>Pseudomonadota</taxon>
        <taxon>Betaproteobacteria</taxon>
        <taxon>Burkholderiales</taxon>
        <taxon>Sphaerotilaceae</taxon>
        <taxon>Azohydromonas</taxon>
    </lineage>
</organism>
<dbReference type="PROSITE" id="PS51186">
    <property type="entry name" value="GNAT"/>
    <property type="match status" value="1"/>
</dbReference>
<name>A0ABU5IR70_9BURK</name>
<evidence type="ECO:0000256" key="1">
    <source>
        <dbReference type="ARBA" id="ARBA00022679"/>
    </source>
</evidence>
<evidence type="ECO:0000259" key="2">
    <source>
        <dbReference type="PROSITE" id="PS51186"/>
    </source>
</evidence>
<evidence type="ECO:0000313" key="4">
    <source>
        <dbReference type="Proteomes" id="UP001293718"/>
    </source>
</evidence>
<dbReference type="EMBL" id="JAXOJX010000112">
    <property type="protein sequence ID" value="MDZ5461395.1"/>
    <property type="molecule type" value="Genomic_DNA"/>
</dbReference>
<proteinExistence type="predicted"/>
<keyword evidence="4" id="KW-1185">Reference proteome</keyword>
<dbReference type="PANTHER" id="PTHR13947">
    <property type="entry name" value="GNAT FAMILY N-ACETYLTRANSFERASE"/>
    <property type="match status" value="1"/>
</dbReference>
<comment type="caution">
    <text evidence="3">The sequence shown here is derived from an EMBL/GenBank/DDBJ whole genome shotgun (WGS) entry which is preliminary data.</text>
</comment>
<protein>
    <submittedName>
        <fullName evidence="3">GNAT family N-acetyltransferase</fullName>
    </submittedName>
</protein>
<dbReference type="CDD" id="cd04301">
    <property type="entry name" value="NAT_SF"/>
    <property type="match status" value="1"/>
</dbReference>